<reference evidence="4" key="1">
    <citation type="journal article" date="2019" name="Int. J. Syst. Evol. Microbiol.">
        <title>The Global Catalogue of Microorganisms (GCM) 10K type strain sequencing project: providing services to taxonomists for standard genome sequencing and annotation.</title>
        <authorList>
            <consortium name="The Broad Institute Genomics Platform"/>
            <consortium name="The Broad Institute Genome Sequencing Center for Infectious Disease"/>
            <person name="Wu L."/>
            <person name="Ma J."/>
        </authorList>
    </citation>
    <scope>NUCLEOTIDE SEQUENCE [LARGE SCALE GENOMIC DNA]</scope>
    <source>
        <strain evidence="4">JCM 16546</strain>
    </source>
</reference>
<dbReference type="SUPFAM" id="SSF110395">
    <property type="entry name" value="CutC-like"/>
    <property type="match status" value="1"/>
</dbReference>
<proteinExistence type="inferred from homology"/>
<dbReference type="PANTHER" id="PTHR12598:SF0">
    <property type="entry name" value="COPPER HOMEOSTASIS PROTEIN CUTC HOMOLOG"/>
    <property type="match status" value="1"/>
</dbReference>
<evidence type="ECO:0000313" key="3">
    <source>
        <dbReference type="EMBL" id="GAA3668368.1"/>
    </source>
</evidence>
<dbReference type="RefSeq" id="WP_221858103.1">
    <property type="nucleotide sequence ID" value="NZ_BAAAYV010000025.1"/>
</dbReference>
<protein>
    <recommendedName>
        <fullName evidence="2">PF03932 family protein CutC</fullName>
    </recommendedName>
</protein>
<dbReference type="HAMAP" id="MF_00795">
    <property type="entry name" value="CutC"/>
    <property type="match status" value="1"/>
</dbReference>
<evidence type="ECO:0000256" key="2">
    <source>
        <dbReference type="HAMAP-Rule" id="MF_00795"/>
    </source>
</evidence>
<evidence type="ECO:0000256" key="1">
    <source>
        <dbReference type="ARBA" id="ARBA00007768"/>
    </source>
</evidence>
<keyword evidence="4" id="KW-1185">Reference proteome</keyword>
<dbReference type="Gene3D" id="3.20.20.380">
    <property type="entry name" value="Copper homeostasis (CutC) domain"/>
    <property type="match status" value="1"/>
</dbReference>
<gene>
    <name evidence="2" type="primary">cutC</name>
    <name evidence="3" type="ORF">GCM10022202_33030</name>
</gene>
<evidence type="ECO:0000313" key="4">
    <source>
        <dbReference type="Proteomes" id="UP001410795"/>
    </source>
</evidence>
<name>A0ABP7BRW7_9MICO</name>
<organism evidence="3 4">
    <name type="scientific">Microbacterium marinilacus</name>
    <dbReference type="NCBI Taxonomy" id="415209"/>
    <lineage>
        <taxon>Bacteria</taxon>
        <taxon>Bacillati</taxon>
        <taxon>Actinomycetota</taxon>
        <taxon>Actinomycetes</taxon>
        <taxon>Micrococcales</taxon>
        <taxon>Microbacteriaceae</taxon>
        <taxon>Microbacterium</taxon>
    </lineage>
</organism>
<comment type="caution">
    <text evidence="2">Once thought to be involved in copper homeostasis, experiments in E.coli have shown this is not the case.</text>
</comment>
<dbReference type="PANTHER" id="PTHR12598">
    <property type="entry name" value="COPPER HOMEOSTASIS PROTEIN CUTC"/>
    <property type="match status" value="1"/>
</dbReference>
<comment type="caution">
    <text evidence="3">The sequence shown here is derived from an EMBL/GenBank/DDBJ whole genome shotgun (WGS) entry which is preliminary data.</text>
</comment>
<dbReference type="Proteomes" id="UP001410795">
    <property type="component" value="Unassembled WGS sequence"/>
</dbReference>
<comment type="similarity">
    <text evidence="1 2">Belongs to the CutC family.</text>
</comment>
<sequence length="256" mass="25230">MTAFELAVQDRAGIAVATRVRPDRMELCAALSTGGLTPSAGLVRAAAAGDVPAHVLVRPREGGFGYDPDDVGVILADVRAALAAGAAGVVVGGTVPDGEGGLRVDDGLMRRVVDAAADVSGGAAEVTFHRAFDVVADRRAALEELVALGVTRVLTSGGASRAADALPELRSLVAHAAGRIEIQAGGGVDATNAAAVVATGVDAVHASAKSVVVEQVPVALGSGVAAGRVERESTDEAVAAAVRDLVRAAGPGGVVA</sequence>
<comment type="subcellular location">
    <subcellularLocation>
        <location evidence="2">Cytoplasm</location>
    </subcellularLocation>
</comment>
<dbReference type="EMBL" id="BAAAYV010000025">
    <property type="protein sequence ID" value="GAA3668368.1"/>
    <property type="molecule type" value="Genomic_DNA"/>
</dbReference>
<dbReference type="Pfam" id="PF03932">
    <property type="entry name" value="CutC"/>
    <property type="match status" value="1"/>
</dbReference>
<accession>A0ABP7BRW7</accession>
<keyword evidence="2" id="KW-0963">Cytoplasm</keyword>
<dbReference type="InterPro" id="IPR036822">
    <property type="entry name" value="CutC-like_dom_sf"/>
</dbReference>
<dbReference type="InterPro" id="IPR005627">
    <property type="entry name" value="CutC-like"/>
</dbReference>